<evidence type="ECO:0000256" key="1">
    <source>
        <dbReference type="SAM" id="SignalP"/>
    </source>
</evidence>
<comment type="caution">
    <text evidence="2">The sequence shown here is derived from an EMBL/GenBank/DDBJ whole genome shotgun (WGS) entry which is preliminary data.</text>
</comment>
<evidence type="ECO:0000313" key="2">
    <source>
        <dbReference type="EMBL" id="MBB4065231.1"/>
    </source>
</evidence>
<protein>
    <submittedName>
        <fullName evidence="2">Uncharacterized protein</fullName>
    </submittedName>
</protein>
<feature type="signal peptide" evidence="1">
    <location>
        <begin position="1"/>
        <end position="24"/>
    </location>
</feature>
<dbReference type="AlphaFoldDB" id="A0A7W6J5L8"/>
<dbReference type="Proteomes" id="UP000528286">
    <property type="component" value="Unassembled WGS sequence"/>
</dbReference>
<reference evidence="2 3" key="1">
    <citation type="submission" date="2020-08" db="EMBL/GenBank/DDBJ databases">
        <title>Genomic Encyclopedia of Type Strains, Phase IV (KMG-IV): sequencing the most valuable type-strain genomes for metagenomic binning, comparative biology and taxonomic classification.</title>
        <authorList>
            <person name="Goeker M."/>
        </authorList>
    </citation>
    <scope>NUCLEOTIDE SEQUENCE [LARGE SCALE GENOMIC DNA]</scope>
    <source>
        <strain evidence="2 3">DSM 29853</strain>
    </source>
</reference>
<proteinExistence type="predicted"/>
<keyword evidence="3" id="KW-1185">Reference proteome</keyword>
<evidence type="ECO:0000313" key="3">
    <source>
        <dbReference type="Proteomes" id="UP000528286"/>
    </source>
</evidence>
<accession>A0A7W6J5L8</accession>
<dbReference type="EMBL" id="JACIEZ010000004">
    <property type="protein sequence ID" value="MBB4065231.1"/>
    <property type="molecule type" value="Genomic_DNA"/>
</dbReference>
<sequence>MVPRRLGFALAMMASFISASSTLAGDFDYGGGRQRPWHHGHHHHPLPPSYGGGYGLPTIVPGLGTFAGSITALRVRGVGTYFYVEGLGSSRTPMQPTPKAKIINVKAAKDPCSYENGVCVIRP</sequence>
<dbReference type="RefSeq" id="WP_183366531.1">
    <property type="nucleotide sequence ID" value="NZ_JACIEZ010000004.1"/>
</dbReference>
<keyword evidence="1" id="KW-0732">Signal</keyword>
<feature type="chain" id="PRO_5031394680" evidence="1">
    <location>
        <begin position="25"/>
        <end position="123"/>
    </location>
</feature>
<organism evidence="2 3">
    <name type="scientific">Gellertiella hungarica</name>
    <dbReference type="NCBI Taxonomy" id="1572859"/>
    <lineage>
        <taxon>Bacteria</taxon>
        <taxon>Pseudomonadati</taxon>
        <taxon>Pseudomonadota</taxon>
        <taxon>Alphaproteobacteria</taxon>
        <taxon>Hyphomicrobiales</taxon>
        <taxon>Rhizobiaceae</taxon>
        <taxon>Gellertiella</taxon>
    </lineage>
</organism>
<gene>
    <name evidence="2" type="ORF">GGR23_002432</name>
</gene>
<name>A0A7W6J5L8_9HYPH</name>